<dbReference type="GeneID" id="72002466"/>
<keyword evidence="5" id="KW-1185">Reference proteome</keyword>
<feature type="transmembrane region" description="Helical" evidence="2">
    <location>
        <begin position="124"/>
        <end position="146"/>
    </location>
</feature>
<reference evidence="4 5" key="1">
    <citation type="journal article" date="2021" name="Environ. Microbiol.">
        <title>Gene family expansions and transcriptome signatures uncover fungal adaptations to wood decay.</title>
        <authorList>
            <person name="Hage H."/>
            <person name="Miyauchi S."/>
            <person name="Viragh M."/>
            <person name="Drula E."/>
            <person name="Min B."/>
            <person name="Chaduli D."/>
            <person name="Navarro D."/>
            <person name="Favel A."/>
            <person name="Norest M."/>
            <person name="Lesage-Meessen L."/>
            <person name="Balint B."/>
            <person name="Merenyi Z."/>
            <person name="de Eugenio L."/>
            <person name="Morin E."/>
            <person name="Martinez A.T."/>
            <person name="Baldrian P."/>
            <person name="Stursova M."/>
            <person name="Martinez M.J."/>
            <person name="Novotny C."/>
            <person name="Magnuson J.K."/>
            <person name="Spatafora J.W."/>
            <person name="Maurice S."/>
            <person name="Pangilinan J."/>
            <person name="Andreopoulos W."/>
            <person name="LaButti K."/>
            <person name="Hundley H."/>
            <person name="Na H."/>
            <person name="Kuo A."/>
            <person name="Barry K."/>
            <person name="Lipzen A."/>
            <person name="Henrissat B."/>
            <person name="Riley R."/>
            <person name="Ahrendt S."/>
            <person name="Nagy L.G."/>
            <person name="Grigoriev I.V."/>
            <person name="Martin F."/>
            <person name="Rosso M.N."/>
        </authorList>
    </citation>
    <scope>NUCLEOTIDE SEQUENCE [LARGE SCALE GENOMIC DNA]</scope>
    <source>
        <strain evidence="4 5">CIRM-BRFM 1785</strain>
    </source>
</reference>
<dbReference type="Pfam" id="PF20151">
    <property type="entry name" value="DUF6533"/>
    <property type="match status" value="1"/>
</dbReference>
<gene>
    <name evidence="4" type="ORF">C8Q71DRAFT_725969</name>
</gene>
<feature type="transmembrane region" description="Helical" evidence="2">
    <location>
        <begin position="95"/>
        <end position="112"/>
    </location>
</feature>
<dbReference type="EMBL" id="JADCUA010000019">
    <property type="protein sequence ID" value="KAH9833344.1"/>
    <property type="molecule type" value="Genomic_DNA"/>
</dbReference>
<evidence type="ECO:0000256" key="2">
    <source>
        <dbReference type="SAM" id="Phobius"/>
    </source>
</evidence>
<feature type="transmembrane region" description="Helical" evidence="2">
    <location>
        <begin position="176"/>
        <end position="197"/>
    </location>
</feature>
<feature type="compositionally biased region" description="Acidic residues" evidence="1">
    <location>
        <begin position="304"/>
        <end position="326"/>
    </location>
</feature>
<keyword evidence="2" id="KW-0812">Transmembrane</keyword>
<feature type="transmembrane region" description="Helical" evidence="2">
    <location>
        <begin position="234"/>
        <end position="252"/>
    </location>
</feature>
<feature type="transmembrane region" description="Helical" evidence="2">
    <location>
        <begin position="50"/>
        <end position="74"/>
    </location>
</feature>
<feature type="region of interest" description="Disordered" evidence="1">
    <location>
        <begin position="303"/>
        <end position="326"/>
    </location>
</feature>
<evidence type="ECO:0000313" key="4">
    <source>
        <dbReference type="EMBL" id="KAH9833344.1"/>
    </source>
</evidence>
<keyword evidence="2" id="KW-1133">Transmembrane helix</keyword>
<evidence type="ECO:0000313" key="5">
    <source>
        <dbReference type="Proteomes" id="UP000814176"/>
    </source>
</evidence>
<dbReference type="InterPro" id="IPR045340">
    <property type="entry name" value="DUF6533"/>
</dbReference>
<evidence type="ECO:0000259" key="3">
    <source>
        <dbReference type="Pfam" id="PF20151"/>
    </source>
</evidence>
<evidence type="ECO:0000256" key="1">
    <source>
        <dbReference type="SAM" id="MobiDB-lite"/>
    </source>
</evidence>
<protein>
    <recommendedName>
        <fullName evidence="3">DUF6533 domain-containing protein</fullName>
    </recommendedName>
</protein>
<sequence length="326" mass="36145">MSNQVAAIISQEFLENCFTVSAQALCCYDFFITFTREVQFMWKLKPSMGAILFFSLRYPALCNTILVVLGYLSWGSWQTQMTCTVMMRLEMAGDVLILTSSTVFTAVRIYALSGRSRWRLGFTLALGLVNPVMSTYTFILSAPYLARLTPRYQTCDIDTQFLGDMLRALGFNRGMMCARASAVIFDAVALVLTWLSIKRVTHAAGDAAGPESRHHDRSAAGLGTMTVILMQDTAVYFGFLLAINALGIAIGLSHPKASRMTSILLCRLMLDLRQTNSKDFRDGTYISHTLTAMVFEGPIRQEGIEDQEDSFGSEDIDGADDEVETP</sequence>
<dbReference type="Proteomes" id="UP000814176">
    <property type="component" value="Unassembled WGS sequence"/>
</dbReference>
<feature type="domain" description="DUF6533" evidence="3">
    <location>
        <begin position="17"/>
        <end position="61"/>
    </location>
</feature>
<proteinExistence type="predicted"/>
<dbReference type="RefSeq" id="XP_047776110.1">
    <property type="nucleotide sequence ID" value="XM_047921734.1"/>
</dbReference>
<comment type="caution">
    <text evidence="4">The sequence shown here is derived from an EMBL/GenBank/DDBJ whole genome shotgun (WGS) entry which is preliminary data.</text>
</comment>
<keyword evidence="2" id="KW-0472">Membrane</keyword>
<organism evidence="4 5">
    <name type="scientific">Rhodofomes roseus</name>
    <dbReference type="NCBI Taxonomy" id="34475"/>
    <lineage>
        <taxon>Eukaryota</taxon>
        <taxon>Fungi</taxon>
        <taxon>Dikarya</taxon>
        <taxon>Basidiomycota</taxon>
        <taxon>Agaricomycotina</taxon>
        <taxon>Agaricomycetes</taxon>
        <taxon>Polyporales</taxon>
        <taxon>Rhodofomes</taxon>
    </lineage>
</organism>
<name>A0ABQ8K8G7_9APHY</name>
<accession>A0ABQ8K8G7</accession>